<dbReference type="GO" id="GO:0046872">
    <property type="term" value="F:metal ion binding"/>
    <property type="evidence" value="ECO:0007669"/>
    <property type="project" value="InterPro"/>
</dbReference>
<dbReference type="PANTHER" id="PTHR43690">
    <property type="entry name" value="NARDILYSIN"/>
    <property type="match status" value="1"/>
</dbReference>
<sequence length="126" mass="13569">MEEIDIIHPSGNLKYRAIELENGLSALLIHENLGEGESSSYAAASMAVRVGSLHDPPDIQGPSHFLGMEEIDIIHPSGNLKYRAIELENGLSALLIHENLGERESSSYAAASMAVRVGSLHDPPDI</sequence>
<dbReference type="InterPro" id="IPR050626">
    <property type="entry name" value="Peptidase_M16"/>
</dbReference>
<reference evidence="1" key="1">
    <citation type="submission" date="2019-12" db="EMBL/GenBank/DDBJ databases">
        <title>Genome sequencing and annotation of Brassica cretica.</title>
        <authorList>
            <person name="Studholme D.J."/>
            <person name="Sarris P.F."/>
        </authorList>
    </citation>
    <scope>NUCLEOTIDE SEQUENCE</scope>
    <source>
        <strain evidence="1">PFS-102/07</strain>
        <tissue evidence="1">Leaf</tissue>
    </source>
</reference>
<organism evidence="1">
    <name type="scientific">Brassica cretica</name>
    <name type="common">Mustard</name>
    <dbReference type="NCBI Taxonomy" id="69181"/>
    <lineage>
        <taxon>Eukaryota</taxon>
        <taxon>Viridiplantae</taxon>
        <taxon>Streptophyta</taxon>
        <taxon>Embryophyta</taxon>
        <taxon>Tracheophyta</taxon>
        <taxon>Spermatophyta</taxon>
        <taxon>Magnoliopsida</taxon>
        <taxon>eudicotyledons</taxon>
        <taxon>Gunneridae</taxon>
        <taxon>Pentapetalae</taxon>
        <taxon>rosids</taxon>
        <taxon>malvids</taxon>
        <taxon>Brassicales</taxon>
        <taxon>Brassicaceae</taxon>
        <taxon>Brassiceae</taxon>
        <taxon>Brassica</taxon>
    </lineage>
</organism>
<dbReference type="InterPro" id="IPR011249">
    <property type="entry name" value="Metalloenz_LuxS/M16"/>
</dbReference>
<protein>
    <submittedName>
        <fullName evidence="1">Uncharacterized protein</fullName>
    </submittedName>
</protein>
<evidence type="ECO:0000313" key="1">
    <source>
        <dbReference type="EMBL" id="KAF2613173.1"/>
    </source>
</evidence>
<comment type="caution">
    <text evidence="1">The sequence shown here is derived from an EMBL/GenBank/DDBJ whole genome shotgun (WGS) entry which is preliminary data.</text>
</comment>
<proteinExistence type="predicted"/>
<dbReference type="AlphaFoldDB" id="A0A8S9M7K5"/>
<dbReference type="EMBL" id="QGKY02000089">
    <property type="protein sequence ID" value="KAF2613173.1"/>
    <property type="molecule type" value="Genomic_DNA"/>
</dbReference>
<accession>A0A8S9M7K5</accession>
<gene>
    <name evidence="1" type="ORF">F2Q70_00010452</name>
</gene>
<name>A0A8S9M7K5_BRACR</name>
<dbReference type="SUPFAM" id="SSF63411">
    <property type="entry name" value="LuxS/MPP-like metallohydrolase"/>
    <property type="match status" value="1"/>
</dbReference>
<dbReference type="GO" id="GO:0005829">
    <property type="term" value="C:cytosol"/>
    <property type="evidence" value="ECO:0007669"/>
    <property type="project" value="TreeGrafter"/>
</dbReference>
<dbReference type="PANTHER" id="PTHR43690:SF28">
    <property type="entry name" value="PEPTIDASE M16 N-TERMINAL DOMAIN-CONTAINING PROTEIN"/>
    <property type="match status" value="1"/>
</dbReference>
<dbReference type="Gene3D" id="3.30.830.10">
    <property type="entry name" value="Metalloenzyme, LuxS/M16 peptidase-like"/>
    <property type="match status" value="2"/>
</dbReference>